<evidence type="ECO:0000313" key="2">
    <source>
        <dbReference type="EMBL" id="SDW06017.1"/>
    </source>
</evidence>
<keyword evidence="1" id="KW-0732">Signal</keyword>
<evidence type="ECO:0000256" key="1">
    <source>
        <dbReference type="SAM" id="SignalP"/>
    </source>
</evidence>
<dbReference type="RefSeq" id="WP_281242859.1">
    <property type="nucleotide sequence ID" value="NZ_FNMZ01000001.1"/>
</dbReference>
<protein>
    <recommendedName>
        <fullName evidence="4">TRAP transporter solute receptor, TAXI family</fullName>
    </recommendedName>
</protein>
<dbReference type="Gene3D" id="3.40.190.10">
    <property type="entry name" value="Periplasmic binding protein-like II"/>
    <property type="match status" value="2"/>
</dbReference>
<dbReference type="PANTHER" id="PTHR42941:SF1">
    <property type="entry name" value="SLL1037 PROTEIN"/>
    <property type="match status" value="1"/>
</dbReference>
<proteinExistence type="predicted"/>
<feature type="signal peptide" evidence="1">
    <location>
        <begin position="1"/>
        <end position="24"/>
    </location>
</feature>
<dbReference type="NCBIfam" id="TIGR02122">
    <property type="entry name" value="TRAP_TAXI"/>
    <property type="match status" value="1"/>
</dbReference>
<reference evidence="2 3" key="1">
    <citation type="submission" date="2016-10" db="EMBL/GenBank/DDBJ databases">
        <authorList>
            <person name="de Groot N.N."/>
        </authorList>
    </citation>
    <scope>NUCLEOTIDE SEQUENCE [LARGE SCALE GENOMIC DNA]</scope>
    <source>
        <strain evidence="2 3">DSM 17890</strain>
    </source>
</reference>
<dbReference type="Proteomes" id="UP000199118">
    <property type="component" value="Unassembled WGS sequence"/>
</dbReference>
<sequence>MKTTFRMMAAAAALATAGAAPAFAQDTFVRIGSGLAGTYPVVGAKIADLINANIEGVHATTVAGGTEANFALMAQGEVDMMLTYSFLSPIVQRGEGSLGVPTPQARHLMTLYGALFQPAATTGSGLTSLDQLDDGEYRVWGANKTSIFYPMIVAALEANGTSFEAIEAAGGVIEEIGYGDEAGAMQDGRLDVGFFSGPAPYSLLMQVENEPGITLLGFSPEAAAKYADLLPGASSGVVPAGTYEGQAEDVTVPYVSNELVVSADLDEALVYKITQVLVEHHAEFHDLFAGADEISPEIMLKNKAIEVHPGAAKYYAEAGISE</sequence>
<dbReference type="SUPFAM" id="SSF53850">
    <property type="entry name" value="Periplasmic binding protein-like II"/>
    <property type="match status" value="1"/>
</dbReference>
<gene>
    <name evidence="2" type="ORF">SAMN05444336_10140</name>
</gene>
<keyword evidence="3" id="KW-1185">Reference proteome</keyword>
<dbReference type="AlphaFoldDB" id="A0A1H2QFM4"/>
<dbReference type="PANTHER" id="PTHR42941">
    <property type="entry name" value="SLL1037 PROTEIN"/>
    <property type="match status" value="1"/>
</dbReference>
<evidence type="ECO:0000313" key="3">
    <source>
        <dbReference type="Proteomes" id="UP000199118"/>
    </source>
</evidence>
<dbReference type="Pfam" id="PF16868">
    <property type="entry name" value="NMT1_3"/>
    <property type="match status" value="1"/>
</dbReference>
<evidence type="ECO:0008006" key="4">
    <source>
        <dbReference type="Google" id="ProtNLM"/>
    </source>
</evidence>
<dbReference type="EMBL" id="FNMZ01000001">
    <property type="protein sequence ID" value="SDW06017.1"/>
    <property type="molecule type" value="Genomic_DNA"/>
</dbReference>
<feature type="chain" id="PRO_5011467455" description="TRAP transporter solute receptor, TAXI family" evidence="1">
    <location>
        <begin position="25"/>
        <end position="322"/>
    </location>
</feature>
<dbReference type="InterPro" id="IPR011852">
    <property type="entry name" value="TRAP_TAXI"/>
</dbReference>
<organism evidence="2 3">
    <name type="scientific">Albimonas donghaensis</name>
    <dbReference type="NCBI Taxonomy" id="356660"/>
    <lineage>
        <taxon>Bacteria</taxon>
        <taxon>Pseudomonadati</taxon>
        <taxon>Pseudomonadota</taxon>
        <taxon>Alphaproteobacteria</taxon>
        <taxon>Rhodobacterales</taxon>
        <taxon>Paracoccaceae</taxon>
        <taxon>Albimonas</taxon>
    </lineage>
</organism>
<dbReference type="STRING" id="356660.SAMN05444336_10140"/>
<accession>A0A1H2QFM4</accession>
<name>A0A1H2QFM4_9RHOB</name>